<sequence>MTPAAAYQQVQALGAEILQNRPFSADLAQQHKHFQELLVFCYLLRLPESFDLIRQQILGEAESPTLDATAARVAAVTSLLQRPLLSSPPPQDSYAQYTQRGSNSGRSHSGARGPSRFLCSHCGRTVIPLTAVGRNILICAHLVILRPPRTPPLGRLLRWQRPQAILNVFSLLETHDRLPPVLVADGSPSRFVGQAWFKSPIAALGGHSLCPEVSLQLLSVTTLCNAIFSALLYSLLLLVAFKTREPNGRLLLGLRAAASTSSTTFPLCPLSLPPLLICFNGIFALDNLLLAFFDSFCPTYRQPVLRSTVMPANLANITAPPSAAKHARSSLARLISSILMVRLPSPFSTPARNLFPSLFESLLYSLVHAPSATRDKLSPRATKCVFWATRSLRKATVALTPVLRKQFVSADVTFFENAAYFSSPPLLPPIPDSSPSLSVPSPPIHVSPPSSSSPPPSVPLPSLPPCLRSRLSLVPGPFSATDAPVPEAPDDLDSPLLFAKGCGHALNTRLRQLCPMIGLLLPSRRILLLAISAIYLLARTCTRTALVIPIGKSAMDEEIALLLIVAGTWTRVSPPVGTDVRSVGSAVLSGSLSQRLYALDLLRDCRIDLCQIGTVIPWLLEKTNGNDDSPLISDKHKVLEVGGLKLIDLTVTRPDIAYAVGKHTGKGLTLSEDGHLRVEAYSDSSYSADDKDDRKSTSGFCTFVGVIFVSFTESLLIAEAPLYSIHCADCDLVPKNYFMLVLEVVPEVLLCTVFIHNTLRFQCRSQALLMMNTAHLGACAAASISIFLGVSHDRGLTLHILGRTLLLLYHEPARDVLELTHQFTGKALASLAYSALFPLSTNEYNWFKALGLRPRKSCFGGEWQKDAIPTKCWLSRHGLADSSSCPWGCATLENRDHLLTRCSNLNAVGTALWRGGFAYLQSLPGQHSLPWLTTPAR</sequence>
<feature type="region of interest" description="Disordered" evidence="1">
    <location>
        <begin position="432"/>
        <end position="460"/>
    </location>
</feature>
<evidence type="ECO:0000256" key="1">
    <source>
        <dbReference type="SAM" id="MobiDB-lite"/>
    </source>
</evidence>
<feature type="region of interest" description="Disordered" evidence="1">
    <location>
        <begin position="84"/>
        <end position="110"/>
    </location>
</feature>
<keyword evidence="5" id="KW-1185">Reference proteome</keyword>
<keyword evidence="2" id="KW-1133">Transmembrane helix</keyword>
<evidence type="ECO:0000259" key="3">
    <source>
        <dbReference type="Pfam" id="PF25597"/>
    </source>
</evidence>
<feature type="transmembrane region" description="Helical" evidence="2">
    <location>
        <begin position="767"/>
        <end position="790"/>
    </location>
</feature>
<protein>
    <recommendedName>
        <fullName evidence="3">Retroviral polymerase SH3-like domain-containing protein</fullName>
    </recommendedName>
</protein>
<feature type="compositionally biased region" description="Pro residues" evidence="1">
    <location>
        <begin position="440"/>
        <end position="460"/>
    </location>
</feature>
<gene>
    <name evidence="4" type="ORF">KSP39_PZI014114</name>
</gene>
<dbReference type="Pfam" id="PF25597">
    <property type="entry name" value="SH3_retrovirus"/>
    <property type="match status" value="1"/>
</dbReference>
<accession>A0AAP0BC86</accession>
<feature type="transmembrane region" description="Helical" evidence="2">
    <location>
        <begin position="700"/>
        <end position="717"/>
    </location>
</feature>
<feature type="compositionally biased region" description="Polar residues" evidence="1">
    <location>
        <begin position="94"/>
        <end position="107"/>
    </location>
</feature>
<feature type="transmembrane region" description="Helical" evidence="2">
    <location>
        <begin position="737"/>
        <end position="755"/>
    </location>
</feature>
<organism evidence="4 5">
    <name type="scientific">Platanthera zijinensis</name>
    <dbReference type="NCBI Taxonomy" id="2320716"/>
    <lineage>
        <taxon>Eukaryota</taxon>
        <taxon>Viridiplantae</taxon>
        <taxon>Streptophyta</taxon>
        <taxon>Embryophyta</taxon>
        <taxon>Tracheophyta</taxon>
        <taxon>Spermatophyta</taxon>
        <taxon>Magnoliopsida</taxon>
        <taxon>Liliopsida</taxon>
        <taxon>Asparagales</taxon>
        <taxon>Orchidaceae</taxon>
        <taxon>Orchidoideae</taxon>
        <taxon>Orchideae</taxon>
        <taxon>Orchidinae</taxon>
        <taxon>Platanthera</taxon>
    </lineage>
</organism>
<evidence type="ECO:0000256" key="2">
    <source>
        <dbReference type="SAM" id="Phobius"/>
    </source>
</evidence>
<keyword evidence="2" id="KW-0812">Transmembrane</keyword>
<reference evidence="4 5" key="1">
    <citation type="journal article" date="2022" name="Nat. Plants">
        <title>Genomes of leafy and leafless Platanthera orchids illuminate the evolution of mycoheterotrophy.</title>
        <authorList>
            <person name="Li M.H."/>
            <person name="Liu K.W."/>
            <person name="Li Z."/>
            <person name="Lu H.C."/>
            <person name="Ye Q.L."/>
            <person name="Zhang D."/>
            <person name="Wang J.Y."/>
            <person name="Li Y.F."/>
            <person name="Zhong Z.M."/>
            <person name="Liu X."/>
            <person name="Yu X."/>
            <person name="Liu D.K."/>
            <person name="Tu X.D."/>
            <person name="Liu B."/>
            <person name="Hao Y."/>
            <person name="Liao X.Y."/>
            <person name="Jiang Y.T."/>
            <person name="Sun W.H."/>
            <person name="Chen J."/>
            <person name="Chen Y.Q."/>
            <person name="Ai Y."/>
            <person name="Zhai J.W."/>
            <person name="Wu S.S."/>
            <person name="Zhou Z."/>
            <person name="Hsiao Y.Y."/>
            <person name="Wu W.L."/>
            <person name="Chen Y.Y."/>
            <person name="Lin Y.F."/>
            <person name="Hsu J.L."/>
            <person name="Li C.Y."/>
            <person name="Wang Z.W."/>
            <person name="Zhao X."/>
            <person name="Zhong W.Y."/>
            <person name="Ma X.K."/>
            <person name="Ma L."/>
            <person name="Huang J."/>
            <person name="Chen G.Z."/>
            <person name="Huang M.Z."/>
            <person name="Huang L."/>
            <person name="Peng D.H."/>
            <person name="Luo Y.B."/>
            <person name="Zou S.Q."/>
            <person name="Chen S.P."/>
            <person name="Lan S."/>
            <person name="Tsai W.C."/>
            <person name="Van de Peer Y."/>
            <person name="Liu Z.J."/>
        </authorList>
    </citation>
    <scope>NUCLEOTIDE SEQUENCE [LARGE SCALE GENOMIC DNA]</scope>
    <source>
        <strain evidence="4">Lor287</strain>
    </source>
</reference>
<feature type="transmembrane region" description="Helical" evidence="2">
    <location>
        <begin position="516"/>
        <end position="538"/>
    </location>
</feature>
<dbReference type="Proteomes" id="UP001418222">
    <property type="component" value="Unassembled WGS sequence"/>
</dbReference>
<dbReference type="AlphaFoldDB" id="A0AAP0BC86"/>
<comment type="caution">
    <text evidence="4">The sequence shown here is derived from an EMBL/GenBank/DDBJ whole genome shotgun (WGS) entry which is preliminary data.</text>
</comment>
<proteinExistence type="predicted"/>
<feature type="domain" description="Retroviral polymerase SH3-like" evidence="3">
    <location>
        <begin position="367"/>
        <end position="422"/>
    </location>
</feature>
<evidence type="ECO:0000313" key="4">
    <source>
        <dbReference type="EMBL" id="KAK8935090.1"/>
    </source>
</evidence>
<keyword evidence="2" id="KW-0472">Membrane</keyword>
<evidence type="ECO:0000313" key="5">
    <source>
        <dbReference type="Proteomes" id="UP001418222"/>
    </source>
</evidence>
<dbReference type="InterPro" id="IPR057670">
    <property type="entry name" value="SH3_retrovirus"/>
</dbReference>
<name>A0AAP0BC86_9ASPA</name>
<dbReference type="EMBL" id="JBBWWQ010000011">
    <property type="protein sequence ID" value="KAK8935090.1"/>
    <property type="molecule type" value="Genomic_DNA"/>
</dbReference>